<proteinExistence type="predicted"/>
<evidence type="ECO:0000313" key="1">
    <source>
        <dbReference type="EMBL" id="CDW46186.1"/>
    </source>
</evidence>
<organism evidence="1">
    <name type="scientific">Lepeophtheirus salmonis</name>
    <name type="common">Salmon louse</name>
    <name type="synonym">Caligus salmonis</name>
    <dbReference type="NCBI Taxonomy" id="72036"/>
    <lineage>
        <taxon>Eukaryota</taxon>
        <taxon>Metazoa</taxon>
        <taxon>Ecdysozoa</taxon>
        <taxon>Arthropoda</taxon>
        <taxon>Crustacea</taxon>
        <taxon>Multicrustacea</taxon>
        <taxon>Hexanauplia</taxon>
        <taxon>Copepoda</taxon>
        <taxon>Siphonostomatoida</taxon>
        <taxon>Caligidae</taxon>
        <taxon>Lepeophtheirus</taxon>
    </lineage>
</organism>
<reference evidence="1" key="1">
    <citation type="submission" date="2014-05" db="EMBL/GenBank/DDBJ databases">
        <authorList>
            <person name="Chronopoulou M."/>
        </authorList>
    </citation>
    <scope>NUCLEOTIDE SEQUENCE</scope>
    <source>
        <tissue evidence="1">Whole organism</tissue>
    </source>
</reference>
<name>A0A0K2V8C2_LEPSM</name>
<dbReference type="EMBL" id="HACA01028825">
    <property type="protein sequence ID" value="CDW46186.1"/>
    <property type="molecule type" value="Transcribed_RNA"/>
</dbReference>
<accession>A0A0K2V8C2</accession>
<dbReference type="AlphaFoldDB" id="A0A0K2V8C2"/>
<protein>
    <submittedName>
        <fullName evidence="1">Uncharacterized protein</fullName>
    </submittedName>
</protein>
<sequence length="69" mass="8185">MSLCIVSKRPEEYKAVFLCFCCRCTFLFCQPLRSNNHNLISKGRFGQKKTRLYNVDRRLPKKVLKNVMI</sequence>